<dbReference type="InterPro" id="IPR018170">
    <property type="entry name" value="Aldo/ket_reductase_CS"/>
</dbReference>
<evidence type="ECO:0000256" key="4">
    <source>
        <dbReference type="PIRSR" id="PIRSR000097-3"/>
    </source>
</evidence>
<dbReference type="PRINTS" id="PR00069">
    <property type="entry name" value="ALDKETRDTASE"/>
</dbReference>
<proteinExistence type="inferred from homology"/>
<evidence type="ECO:0000313" key="7">
    <source>
        <dbReference type="Proteomes" id="UP000518266"/>
    </source>
</evidence>
<dbReference type="Pfam" id="PF00248">
    <property type="entry name" value="Aldo_ket_red"/>
    <property type="match status" value="1"/>
</dbReference>
<dbReference type="Proteomes" id="UP000518266">
    <property type="component" value="Unassembled WGS sequence"/>
</dbReference>
<evidence type="ECO:0000313" key="6">
    <source>
        <dbReference type="EMBL" id="KAF3855111.1"/>
    </source>
</evidence>
<protein>
    <recommendedName>
        <fullName evidence="5">NADP-dependent oxidoreductase domain-containing protein</fullName>
    </recommendedName>
</protein>
<evidence type="ECO:0000256" key="2">
    <source>
        <dbReference type="ARBA" id="ARBA00023002"/>
    </source>
</evidence>
<dbReference type="SUPFAM" id="SSF51430">
    <property type="entry name" value="NAD(P)-linked oxidoreductase"/>
    <property type="match status" value="1"/>
</dbReference>
<name>A0A7J5Z1W0_DISMA</name>
<dbReference type="Gene3D" id="3.20.20.100">
    <property type="entry name" value="NADP-dependent oxidoreductase domain"/>
    <property type="match status" value="1"/>
</dbReference>
<dbReference type="OrthoDB" id="416253at2759"/>
<dbReference type="PROSITE" id="PS00062">
    <property type="entry name" value="ALDOKETO_REDUCTASE_2"/>
    <property type="match status" value="1"/>
</dbReference>
<dbReference type="InterPro" id="IPR036812">
    <property type="entry name" value="NAD(P)_OxRdtase_dom_sf"/>
</dbReference>
<dbReference type="InterPro" id="IPR020471">
    <property type="entry name" value="AKR"/>
</dbReference>
<evidence type="ECO:0000259" key="5">
    <source>
        <dbReference type="Pfam" id="PF00248"/>
    </source>
</evidence>
<dbReference type="AlphaFoldDB" id="A0A7J5Z1W0"/>
<dbReference type="EMBL" id="JAAKFY010000007">
    <property type="protein sequence ID" value="KAF3855111.1"/>
    <property type="molecule type" value="Genomic_DNA"/>
</dbReference>
<keyword evidence="7" id="KW-1185">Reference proteome</keyword>
<dbReference type="PROSITE" id="PS00798">
    <property type="entry name" value="ALDOKETO_REDUCTASE_1"/>
    <property type="match status" value="1"/>
</dbReference>
<evidence type="ECO:0000256" key="1">
    <source>
        <dbReference type="ARBA" id="ARBA00007905"/>
    </source>
</evidence>
<dbReference type="PIRSF" id="PIRSF000097">
    <property type="entry name" value="AKR"/>
    <property type="match status" value="1"/>
</dbReference>
<evidence type="ECO:0000256" key="3">
    <source>
        <dbReference type="PIRSR" id="PIRSR000097-1"/>
    </source>
</evidence>
<reference evidence="6 7" key="1">
    <citation type="submission" date="2020-03" db="EMBL/GenBank/DDBJ databases">
        <title>Dissostichus mawsoni Genome sequencing and assembly.</title>
        <authorList>
            <person name="Park H."/>
        </authorList>
    </citation>
    <scope>NUCLEOTIDE SEQUENCE [LARGE SCALE GENOMIC DNA]</scope>
    <source>
        <strain evidence="6">DM0001</strain>
        <tissue evidence="6">Muscle</tissue>
    </source>
</reference>
<comment type="caution">
    <text evidence="6">The sequence shown here is derived from an EMBL/GenBank/DDBJ whole genome shotgun (WGS) entry which is preliminary data.</text>
</comment>
<sequence>MDLTAERHSVPLSDGNHIPLLGLGTYGDPRTTPRGTALECVKLAIDVGYRHFDGALVYFNEHEVGQAIREKIADGTVQRKDIFYCGKLWNTFHPPELVRPALERTLKALKLDYVDLYIVELPMAFKALEACKDAGLVKSLGVSNFNRRQLDLLLNKPGLKHRPVSNQVECHPYFTQPKLLEYCRQNDIVIVGYCPIGSSRDASWVNVKCPPLLEDELLVSIGKKYKKSTAQVALRFNAQRGVVVIPKSFSPERIKHNFQIFDFSLTEEEMKAIEAQKKISALWSC</sequence>
<feature type="site" description="Lowers pKa of active site Tyr" evidence="4">
    <location>
        <position position="87"/>
    </location>
</feature>
<accession>A0A7J5Z1W0</accession>
<comment type="similarity">
    <text evidence="1">Belongs to the aldo/keto reductase family.</text>
</comment>
<gene>
    <name evidence="6" type="ORF">F7725_023166</name>
</gene>
<feature type="active site" description="Proton donor" evidence="3">
    <location>
        <position position="58"/>
    </location>
</feature>
<keyword evidence="2" id="KW-0560">Oxidoreductase</keyword>
<dbReference type="PANTHER" id="PTHR11732">
    <property type="entry name" value="ALDO/KETO REDUCTASE"/>
    <property type="match status" value="1"/>
</dbReference>
<dbReference type="FunFam" id="3.20.20.100:FF:000002">
    <property type="entry name" value="2,5-diketo-D-gluconic acid reductase A"/>
    <property type="match status" value="1"/>
</dbReference>
<organism evidence="6 7">
    <name type="scientific">Dissostichus mawsoni</name>
    <name type="common">Antarctic cod</name>
    <dbReference type="NCBI Taxonomy" id="36200"/>
    <lineage>
        <taxon>Eukaryota</taxon>
        <taxon>Metazoa</taxon>
        <taxon>Chordata</taxon>
        <taxon>Craniata</taxon>
        <taxon>Vertebrata</taxon>
        <taxon>Euteleostomi</taxon>
        <taxon>Actinopterygii</taxon>
        <taxon>Neopterygii</taxon>
        <taxon>Teleostei</taxon>
        <taxon>Neoteleostei</taxon>
        <taxon>Acanthomorphata</taxon>
        <taxon>Eupercaria</taxon>
        <taxon>Perciformes</taxon>
        <taxon>Notothenioidei</taxon>
        <taxon>Nototheniidae</taxon>
        <taxon>Dissostichus</taxon>
    </lineage>
</organism>
<dbReference type="GO" id="GO:0016616">
    <property type="term" value="F:oxidoreductase activity, acting on the CH-OH group of donors, NAD or NADP as acceptor"/>
    <property type="evidence" value="ECO:0007669"/>
    <property type="project" value="UniProtKB-ARBA"/>
</dbReference>
<dbReference type="InterPro" id="IPR023210">
    <property type="entry name" value="NADP_OxRdtase_dom"/>
</dbReference>
<feature type="domain" description="NADP-dependent oxidoreductase" evidence="5">
    <location>
        <begin position="21"/>
        <end position="275"/>
    </location>
</feature>